<protein>
    <recommendedName>
        <fullName evidence="4">DUF3139 domain-containing protein</fullName>
    </recommendedName>
</protein>
<dbReference type="OMA" id="YATIVFM"/>
<proteinExistence type="predicted"/>
<sequence length="102" mass="11881">MKELNFLKYATIVFMLFIFFWVSFGGYILGTQGNNEVETEQQINKKIEDSGLKAEMKDAEILSKFYNEKGYFIVVYNGTTKAPEVFQVDFSEWELMSVGELY</sequence>
<dbReference type="EMBL" id="NCVF01000020">
    <property type="protein sequence ID" value="ORO95079.1"/>
    <property type="molecule type" value="Genomic_DNA"/>
</dbReference>
<evidence type="ECO:0000256" key="1">
    <source>
        <dbReference type="SAM" id="Phobius"/>
    </source>
</evidence>
<dbReference type="RefSeq" id="WP_000661403.1">
    <property type="nucleotide sequence ID" value="NZ_JALDUM010000001.1"/>
</dbReference>
<gene>
    <name evidence="2" type="ORF">B7700_02845</name>
</gene>
<keyword evidence="1" id="KW-1133">Transmembrane helix</keyword>
<evidence type="ECO:0000313" key="2">
    <source>
        <dbReference type="EMBL" id="ORO95079.1"/>
    </source>
</evidence>
<evidence type="ECO:0000313" key="3">
    <source>
        <dbReference type="Proteomes" id="UP000193929"/>
    </source>
</evidence>
<reference evidence="2 3" key="1">
    <citation type="journal article" date="2016" name="Eur. J. Clin. Microbiol. Infect. Dis.">
        <title>Whole genome sequencing as a tool for phylogenetic analysis of clinical strains of Mitis group streptococci.</title>
        <authorList>
            <person name="Rasmussen L.H."/>
            <person name="Dargis R."/>
            <person name="Hojholt K."/>
            <person name="Christensen J.J."/>
            <person name="Skovgaard O."/>
            <person name="Justesen U.S."/>
            <person name="Rosenvinge F.S."/>
            <person name="Moser C."/>
            <person name="Lukjancenko O."/>
            <person name="Rasmussen S."/>
            <person name="Nielsen X.C."/>
        </authorList>
    </citation>
    <scope>NUCLEOTIDE SEQUENCE [LARGE SCALE GENOMIC DNA]</scope>
    <source>
        <strain evidence="2 3">RH_50275_09</strain>
    </source>
</reference>
<name>A0A1X1K6U2_STRMT</name>
<dbReference type="Proteomes" id="UP000193929">
    <property type="component" value="Unassembled WGS sequence"/>
</dbReference>
<dbReference type="AlphaFoldDB" id="A0A1X1K6U2"/>
<accession>A0A1X1K6U2</accession>
<evidence type="ECO:0008006" key="4">
    <source>
        <dbReference type="Google" id="ProtNLM"/>
    </source>
</evidence>
<keyword evidence="1" id="KW-0812">Transmembrane</keyword>
<organism evidence="2 3">
    <name type="scientific">Streptococcus mitis</name>
    <dbReference type="NCBI Taxonomy" id="28037"/>
    <lineage>
        <taxon>Bacteria</taxon>
        <taxon>Bacillati</taxon>
        <taxon>Bacillota</taxon>
        <taxon>Bacilli</taxon>
        <taxon>Lactobacillales</taxon>
        <taxon>Streptococcaceae</taxon>
        <taxon>Streptococcus</taxon>
        <taxon>Streptococcus mitis group</taxon>
    </lineage>
</organism>
<feature type="transmembrane region" description="Helical" evidence="1">
    <location>
        <begin position="6"/>
        <end position="29"/>
    </location>
</feature>
<keyword evidence="1" id="KW-0472">Membrane</keyword>
<comment type="caution">
    <text evidence="2">The sequence shown here is derived from an EMBL/GenBank/DDBJ whole genome shotgun (WGS) entry which is preliminary data.</text>
</comment>